<gene>
    <name evidence="9" type="ORF">IAA81_05100</name>
</gene>
<dbReference type="NCBIfam" id="TIGR01026">
    <property type="entry name" value="fliI_yscN"/>
    <property type="match status" value="1"/>
</dbReference>
<dbReference type="InterPro" id="IPR027417">
    <property type="entry name" value="P-loop_NTPase"/>
</dbReference>
<dbReference type="PANTHER" id="PTHR15184:SF9">
    <property type="entry name" value="SPI-1 TYPE 3 SECRETION SYSTEM ATPASE"/>
    <property type="match status" value="1"/>
</dbReference>
<dbReference type="PANTHER" id="PTHR15184">
    <property type="entry name" value="ATP SYNTHASE"/>
    <property type="match status" value="1"/>
</dbReference>
<keyword evidence="4" id="KW-0547">Nucleotide-binding</keyword>
<evidence type="ECO:0000256" key="4">
    <source>
        <dbReference type="ARBA" id="ARBA00022741"/>
    </source>
</evidence>
<dbReference type="GO" id="GO:0016887">
    <property type="term" value="F:ATP hydrolysis activity"/>
    <property type="evidence" value="ECO:0007669"/>
    <property type="project" value="InterPro"/>
</dbReference>
<dbReference type="FunFam" id="3.40.50.12240:FF:000002">
    <property type="entry name" value="Flagellum-specific ATP synthase FliI"/>
    <property type="match status" value="1"/>
</dbReference>
<keyword evidence="5" id="KW-0067">ATP-binding</keyword>
<dbReference type="Gene3D" id="3.40.50.12240">
    <property type="match status" value="1"/>
</dbReference>
<dbReference type="Pfam" id="PF02874">
    <property type="entry name" value="ATP-synt_ab_N"/>
    <property type="match status" value="1"/>
</dbReference>
<sequence>MIDIFDKYLTAIEDTDPIKYTGTVTKVQGMLIESQGPQSVIGEVCQIMIPRGTGAVYAEVVGLKGRIVQLMAYEDVQGLEIGCKVIACGNVLDVPVGNNLLGRVLDGMGKAYDNKGEIVSATHYPALASPPDPMKRKPIKQRIVTGVRAIDALLPCGSGQRLGIFAGSGVGKSTLLGMIARNTNADINVIALIGERGREVVDFIENDLGKEGLAKSVVVVATSDRPPIARLRGAYVATAVAEYFRDQGKNVMLMFDSVTRFAKAQREIGLAIGEPPAQRGYTPSVFEILPKLLERSGTSDRGSITGFYTVLVDGDDMDEPIADTVRGILDGHIVLSRKLANRYHYPAIDILSSISRLSNRVSGPFSQKSAALIKRLMAAYDSIEDMINAGAYQKGSNPEVDLAISKHNDIEMFLNQDVNDKAPLEDTLKKLSVLAETEIPPGECSLNIGESRTKKLQEQET</sequence>
<accession>A0A9D9HPK1</accession>
<dbReference type="GO" id="GO:0030257">
    <property type="term" value="C:type III protein secretion system complex"/>
    <property type="evidence" value="ECO:0007669"/>
    <property type="project" value="InterPro"/>
</dbReference>
<keyword evidence="3" id="KW-0963">Cytoplasm</keyword>
<evidence type="ECO:0000256" key="7">
    <source>
        <dbReference type="ARBA" id="ARBA00022967"/>
    </source>
</evidence>
<protein>
    <submittedName>
        <fullName evidence="9">FliI/YscN family ATPase</fullName>
    </submittedName>
</protein>
<dbReference type="GO" id="GO:0005524">
    <property type="term" value="F:ATP binding"/>
    <property type="evidence" value="ECO:0007669"/>
    <property type="project" value="UniProtKB-KW"/>
</dbReference>
<evidence type="ECO:0000313" key="10">
    <source>
        <dbReference type="Proteomes" id="UP000823638"/>
    </source>
</evidence>
<comment type="subcellular location">
    <subcellularLocation>
        <location evidence="1">Cytoplasm</location>
    </subcellularLocation>
</comment>
<dbReference type="CDD" id="cd18117">
    <property type="entry name" value="ATP-synt_flagellum-secretory_path_III_N"/>
    <property type="match status" value="1"/>
</dbReference>
<reference evidence="9" key="1">
    <citation type="submission" date="2020-10" db="EMBL/GenBank/DDBJ databases">
        <authorList>
            <person name="Gilroy R."/>
        </authorList>
    </citation>
    <scope>NUCLEOTIDE SEQUENCE</scope>
    <source>
        <strain evidence="9">10532</strain>
    </source>
</reference>
<dbReference type="InterPro" id="IPR050053">
    <property type="entry name" value="ATPase_alpha/beta_chains"/>
</dbReference>
<dbReference type="SUPFAM" id="SSF52540">
    <property type="entry name" value="P-loop containing nucleoside triphosphate hydrolases"/>
    <property type="match status" value="1"/>
</dbReference>
<keyword evidence="7" id="KW-1278">Translocase</keyword>
<dbReference type="InterPro" id="IPR000194">
    <property type="entry name" value="ATPase_F1/V1/A1_a/bsu_nucl-bd"/>
</dbReference>
<dbReference type="Proteomes" id="UP000823638">
    <property type="component" value="Unassembled WGS sequence"/>
</dbReference>
<evidence type="ECO:0000256" key="2">
    <source>
        <dbReference type="ARBA" id="ARBA00022448"/>
    </source>
</evidence>
<dbReference type="GO" id="GO:0046933">
    <property type="term" value="F:proton-transporting ATP synthase activity, rotational mechanism"/>
    <property type="evidence" value="ECO:0007669"/>
    <property type="project" value="TreeGrafter"/>
</dbReference>
<dbReference type="GO" id="GO:0005737">
    <property type="term" value="C:cytoplasm"/>
    <property type="evidence" value="ECO:0007669"/>
    <property type="project" value="UniProtKB-SubCell"/>
</dbReference>
<comment type="caution">
    <text evidence="9">The sequence shown here is derived from an EMBL/GenBank/DDBJ whole genome shotgun (WGS) entry which is preliminary data.</text>
</comment>
<dbReference type="Pfam" id="PF18269">
    <property type="entry name" value="T3SS_ATPase_C"/>
    <property type="match status" value="1"/>
</dbReference>
<feature type="domain" description="AAA+ ATPase" evidence="8">
    <location>
        <begin position="158"/>
        <end position="339"/>
    </location>
</feature>
<dbReference type="EMBL" id="JADIMM010000070">
    <property type="protein sequence ID" value="MBO8457590.1"/>
    <property type="molecule type" value="Genomic_DNA"/>
</dbReference>
<dbReference type="InterPro" id="IPR003593">
    <property type="entry name" value="AAA+_ATPase"/>
</dbReference>
<evidence type="ECO:0000256" key="5">
    <source>
        <dbReference type="ARBA" id="ARBA00022840"/>
    </source>
</evidence>
<evidence type="ECO:0000259" key="8">
    <source>
        <dbReference type="SMART" id="SM00382"/>
    </source>
</evidence>
<evidence type="ECO:0000256" key="1">
    <source>
        <dbReference type="ARBA" id="ARBA00004496"/>
    </source>
</evidence>
<dbReference type="GO" id="GO:0030254">
    <property type="term" value="P:protein secretion by the type III secretion system"/>
    <property type="evidence" value="ECO:0007669"/>
    <property type="project" value="InterPro"/>
</dbReference>
<dbReference type="InterPro" id="IPR004100">
    <property type="entry name" value="ATPase_F1/V1/A1_a/bsu_N"/>
</dbReference>
<evidence type="ECO:0000256" key="6">
    <source>
        <dbReference type="ARBA" id="ARBA00022927"/>
    </source>
</evidence>
<proteinExistence type="predicted"/>
<keyword evidence="2" id="KW-0813">Transport</keyword>
<evidence type="ECO:0000313" key="9">
    <source>
        <dbReference type="EMBL" id="MBO8457590.1"/>
    </source>
</evidence>
<keyword evidence="6" id="KW-0653">Protein transport</keyword>
<evidence type="ECO:0000256" key="3">
    <source>
        <dbReference type="ARBA" id="ARBA00022490"/>
    </source>
</evidence>
<organism evidence="9 10">
    <name type="scientific">Candidatus Gallitreponema excrementavium</name>
    <dbReference type="NCBI Taxonomy" id="2840840"/>
    <lineage>
        <taxon>Bacteria</taxon>
        <taxon>Pseudomonadati</taxon>
        <taxon>Spirochaetota</taxon>
        <taxon>Spirochaetia</taxon>
        <taxon>Spirochaetales</taxon>
        <taxon>Candidatus Gallitreponema</taxon>
    </lineage>
</organism>
<dbReference type="CDD" id="cd01136">
    <property type="entry name" value="ATPase_flagellum-secretory_path_III"/>
    <property type="match status" value="1"/>
</dbReference>
<name>A0A9D9HPK1_9SPIR</name>
<dbReference type="InterPro" id="IPR005714">
    <property type="entry name" value="ATPase_T3SS_FliI/YscN"/>
</dbReference>
<dbReference type="SMART" id="SM00382">
    <property type="entry name" value="AAA"/>
    <property type="match status" value="1"/>
</dbReference>
<dbReference type="Pfam" id="PF00006">
    <property type="entry name" value="ATP-synt_ab"/>
    <property type="match status" value="1"/>
</dbReference>
<dbReference type="InterPro" id="IPR040627">
    <property type="entry name" value="T3SS_ATPase_C"/>
</dbReference>
<dbReference type="AlphaFoldDB" id="A0A9D9HPK1"/>
<reference evidence="9" key="2">
    <citation type="journal article" date="2021" name="PeerJ">
        <title>Extensive microbial diversity within the chicken gut microbiome revealed by metagenomics and culture.</title>
        <authorList>
            <person name="Gilroy R."/>
            <person name="Ravi A."/>
            <person name="Getino M."/>
            <person name="Pursley I."/>
            <person name="Horton D.L."/>
            <person name="Alikhan N.F."/>
            <person name="Baker D."/>
            <person name="Gharbi K."/>
            <person name="Hall N."/>
            <person name="Watson M."/>
            <person name="Adriaenssens E.M."/>
            <person name="Foster-Nyarko E."/>
            <person name="Jarju S."/>
            <person name="Secka A."/>
            <person name="Antonio M."/>
            <person name="Oren A."/>
            <person name="Chaudhuri R.R."/>
            <person name="La Ragione R."/>
            <person name="Hildebrand F."/>
            <person name="Pallen M.J."/>
        </authorList>
    </citation>
    <scope>NUCLEOTIDE SEQUENCE</scope>
    <source>
        <strain evidence="9">10532</strain>
    </source>
</reference>